<dbReference type="Pfam" id="PF01312">
    <property type="entry name" value="Bac_export_2"/>
    <property type="match status" value="1"/>
</dbReference>
<dbReference type="PANTHER" id="PTHR30531">
    <property type="entry name" value="FLAGELLAR BIOSYNTHETIC PROTEIN FLHB"/>
    <property type="match status" value="1"/>
</dbReference>
<protein>
    <recommendedName>
        <fullName evidence="2">Flagellar biosynthetic protein FlhB</fullName>
    </recommendedName>
</protein>
<evidence type="ECO:0000256" key="3">
    <source>
        <dbReference type="ARBA" id="ARBA00023225"/>
    </source>
</evidence>
<comment type="caution">
    <text evidence="5">The sequence shown here is derived from an EMBL/GenBank/DDBJ whole genome shotgun (WGS) entry which is preliminary data.</text>
</comment>
<dbReference type="InterPro" id="IPR006135">
    <property type="entry name" value="T3SS_substrate_exporter"/>
</dbReference>
<dbReference type="PANTHER" id="PTHR30531:SF12">
    <property type="entry name" value="FLAGELLAR BIOSYNTHETIC PROTEIN FLHB"/>
    <property type="match status" value="1"/>
</dbReference>
<keyword evidence="3" id="KW-0813">Transport</keyword>
<dbReference type="RefSeq" id="WP_202719862.1">
    <property type="nucleotide sequence ID" value="NZ_BPEX01000054.1"/>
</dbReference>
<organism evidence="5 6">
    <name type="scientific">Shewanella schlegeliana</name>
    <dbReference type="NCBI Taxonomy" id="190308"/>
    <lineage>
        <taxon>Bacteria</taxon>
        <taxon>Pseudomonadati</taxon>
        <taxon>Pseudomonadota</taxon>
        <taxon>Gammaproteobacteria</taxon>
        <taxon>Alteromonadales</taxon>
        <taxon>Shewanellaceae</taxon>
        <taxon>Shewanella</taxon>
    </lineage>
</organism>
<keyword evidence="3" id="KW-0653">Protein transport</keyword>
<evidence type="ECO:0000313" key="5">
    <source>
        <dbReference type="EMBL" id="MBL4911610.1"/>
    </source>
</evidence>
<comment type="function">
    <text evidence="4">Required for formation of the rod structure in the basal body of the flagellar apparatus. Together with FliI and FliH, may constitute the export apparatus of flagellin.</text>
</comment>
<dbReference type="Gene3D" id="3.40.1690.10">
    <property type="entry name" value="secretion proteins EscU"/>
    <property type="match status" value="1"/>
</dbReference>
<keyword evidence="3" id="KW-1006">Bacterial flagellum protein export</keyword>
<accession>A0ABS1SSU5</accession>
<keyword evidence="6" id="KW-1185">Reference proteome</keyword>
<evidence type="ECO:0000256" key="4">
    <source>
        <dbReference type="ARBA" id="ARBA00025078"/>
    </source>
</evidence>
<evidence type="ECO:0000313" key="6">
    <source>
        <dbReference type="Proteomes" id="UP000604898"/>
    </source>
</evidence>
<dbReference type="InterPro" id="IPR029025">
    <property type="entry name" value="T3SS_substrate_exporter_C"/>
</dbReference>
<name>A0ABS1SSU5_9GAMM</name>
<proteinExistence type="inferred from homology"/>
<dbReference type="Proteomes" id="UP000604898">
    <property type="component" value="Unassembled WGS sequence"/>
</dbReference>
<evidence type="ECO:0000256" key="2">
    <source>
        <dbReference type="ARBA" id="ARBA00021622"/>
    </source>
</evidence>
<comment type="similarity">
    <text evidence="1">Belongs to the type III secretion exporter family.</text>
</comment>
<reference evidence="5 6" key="1">
    <citation type="submission" date="2021-01" db="EMBL/GenBank/DDBJ databases">
        <title>Genome sequence of Shewanella schlegeliana JCM 11561.</title>
        <authorList>
            <person name="Zhang H."/>
            <person name="Li C."/>
        </authorList>
    </citation>
    <scope>NUCLEOTIDE SEQUENCE [LARGE SCALE GENOMIC DNA]</scope>
    <source>
        <strain evidence="5 6">JCM 11561</strain>
    </source>
</reference>
<dbReference type="SUPFAM" id="SSF160544">
    <property type="entry name" value="EscU C-terminal domain-like"/>
    <property type="match status" value="1"/>
</dbReference>
<evidence type="ECO:0000256" key="1">
    <source>
        <dbReference type="ARBA" id="ARBA00010690"/>
    </source>
</evidence>
<gene>
    <name evidence="5" type="ORF">JMA39_00340</name>
</gene>
<dbReference type="EMBL" id="JAESVD010000001">
    <property type="protein sequence ID" value="MBL4911610.1"/>
    <property type="molecule type" value="Genomic_DNA"/>
</dbReference>
<sequence>MPDEEKLTKAVAISYQQGHAPKISAKGESALAEEIIALAQESGVYIHQDEHLCDFLQRLEVGDEIPKELYLVIAELIAFVYVLDGKFPEKWNNMHQKIMEEI</sequence>